<reference evidence="4 5" key="1">
    <citation type="submission" date="2024-08" db="EMBL/GenBank/DDBJ databases">
        <title>Tateyamaria sp. nov., isolated from marine algae.</title>
        <authorList>
            <person name="Choi B.J."/>
            <person name="Kim J.M."/>
            <person name="Lee J.K."/>
            <person name="Choi D.G."/>
            <person name="Bayburt H."/>
            <person name="Baek J.H."/>
            <person name="Han D.M."/>
            <person name="Jeon C.O."/>
        </authorList>
    </citation>
    <scope>NUCLEOTIDE SEQUENCE [LARGE SCALE GENOMIC DNA]</scope>
    <source>
        <strain evidence="4 5">KMU-156</strain>
    </source>
</reference>
<evidence type="ECO:0000313" key="4">
    <source>
        <dbReference type="EMBL" id="MFL4471424.1"/>
    </source>
</evidence>
<evidence type="ECO:0000256" key="2">
    <source>
        <dbReference type="ARBA" id="ARBA00023125"/>
    </source>
</evidence>
<dbReference type="Proteomes" id="UP001627408">
    <property type="component" value="Unassembled WGS sequence"/>
</dbReference>
<dbReference type="InterPro" id="IPR010992">
    <property type="entry name" value="IHF-like_DNA-bd_dom_sf"/>
</dbReference>
<protein>
    <submittedName>
        <fullName evidence="4">HU family DNA-binding protein</fullName>
    </submittedName>
</protein>
<keyword evidence="2 4" id="KW-0238">DNA-binding</keyword>
<comment type="similarity">
    <text evidence="1">Belongs to the bacterial histone-like protein family.</text>
</comment>
<feature type="region of interest" description="Disordered" evidence="3">
    <location>
        <begin position="1"/>
        <end position="40"/>
    </location>
</feature>
<dbReference type="InterPro" id="IPR000119">
    <property type="entry name" value="Hist_DNA-bd"/>
</dbReference>
<dbReference type="RefSeq" id="WP_407593267.1">
    <property type="nucleotide sequence ID" value="NZ_JBHDIY010000002.1"/>
</dbReference>
<gene>
    <name evidence="4" type="ORF">ACERZ8_16655</name>
</gene>
<evidence type="ECO:0000313" key="5">
    <source>
        <dbReference type="Proteomes" id="UP001627408"/>
    </source>
</evidence>
<keyword evidence="5" id="KW-1185">Reference proteome</keyword>
<dbReference type="Pfam" id="PF00216">
    <property type="entry name" value="Bac_DNA_binding"/>
    <property type="match status" value="1"/>
</dbReference>
<name>A0ABW8UZI1_9RHOB</name>
<accession>A0ABW8UZI1</accession>
<dbReference type="GO" id="GO:0003677">
    <property type="term" value="F:DNA binding"/>
    <property type="evidence" value="ECO:0007669"/>
    <property type="project" value="UniProtKB-KW"/>
</dbReference>
<feature type="compositionally biased region" description="Low complexity" evidence="3">
    <location>
        <begin position="1"/>
        <end position="14"/>
    </location>
</feature>
<organism evidence="4 5">
    <name type="scientific">Tateyamaria armeniaca</name>
    <dbReference type="NCBI Taxonomy" id="2518930"/>
    <lineage>
        <taxon>Bacteria</taxon>
        <taxon>Pseudomonadati</taxon>
        <taxon>Pseudomonadota</taxon>
        <taxon>Alphaproteobacteria</taxon>
        <taxon>Rhodobacterales</taxon>
        <taxon>Roseobacteraceae</taxon>
        <taxon>Tateyamaria</taxon>
    </lineage>
</organism>
<comment type="caution">
    <text evidence="4">The sequence shown here is derived from an EMBL/GenBank/DDBJ whole genome shotgun (WGS) entry which is preliminary data.</text>
</comment>
<feature type="region of interest" description="Disordered" evidence="3">
    <location>
        <begin position="96"/>
        <end position="148"/>
    </location>
</feature>
<evidence type="ECO:0000256" key="1">
    <source>
        <dbReference type="ARBA" id="ARBA00010529"/>
    </source>
</evidence>
<proteinExistence type="inferred from homology"/>
<dbReference type="SUPFAM" id="SSF47729">
    <property type="entry name" value="IHF-like DNA-binding proteins"/>
    <property type="match status" value="1"/>
</dbReference>
<sequence>MASSTGKTSKPKSTTTRRKSTPAKAKSAPTPEPAAPATVVDPPKAVVLGPMMRKPELVNAVVAKSGMKKKDVKPIVEATLAVLGAALQDSRELNLQPMGKIKVNREKKKPNGKVMIARIRQSQDLPSEDANPDPKDMGDTAAPPTAAE</sequence>
<dbReference type="EMBL" id="JBHDIY010000002">
    <property type="protein sequence ID" value="MFL4471424.1"/>
    <property type="molecule type" value="Genomic_DNA"/>
</dbReference>
<dbReference type="Gene3D" id="4.10.520.10">
    <property type="entry name" value="IHF-like DNA-binding proteins"/>
    <property type="match status" value="1"/>
</dbReference>
<feature type="compositionally biased region" description="Low complexity" evidence="3">
    <location>
        <begin position="22"/>
        <end position="40"/>
    </location>
</feature>
<evidence type="ECO:0000256" key="3">
    <source>
        <dbReference type="SAM" id="MobiDB-lite"/>
    </source>
</evidence>